<dbReference type="PANTHER" id="PTHR47718:SF7">
    <property type="entry name" value="PROTEIN FAR1-RELATED SEQUENCE"/>
    <property type="match status" value="1"/>
</dbReference>
<organism evidence="1 2">
    <name type="scientific">Trifolium pratense</name>
    <name type="common">Red clover</name>
    <dbReference type="NCBI Taxonomy" id="57577"/>
    <lineage>
        <taxon>Eukaryota</taxon>
        <taxon>Viridiplantae</taxon>
        <taxon>Streptophyta</taxon>
        <taxon>Embryophyta</taxon>
        <taxon>Tracheophyta</taxon>
        <taxon>Spermatophyta</taxon>
        <taxon>Magnoliopsida</taxon>
        <taxon>eudicotyledons</taxon>
        <taxon>Gunneridae</taxon>
        <taxon>Pentapetalae</taxon>
        <taxon>rosids</taxon>
        <taxon>fabids</taxon>
        <taxon>Fabales</taxon>
        <taxon>Fabaceae</taxon>
        <taxon>Papilionoideae</taxon>
        <taxon>50 kb inversion clade</taxon>
        <taxon>NPAAA clade</taxon>
        <taxon>Hologalegina</taxon>
        <taxon>IRL clade</taxon>
        <taxon>Trifolieae</taxon>
        <taxon>Trifolium</taxon>
    </lineage>
</organism>
<dbReference type="Proteomes" id="UP000236291">
    <property type="component" value="Unassembled WGS sequence"/>
</dbReference>
<feature type="non-terminal residue" evidence="1">
    <location>
        <position position="163"/>
    </location>
</feature>
<evidence type="ECO:0000313" key="2">
    <source>
        <dbReference type="Proteomes" id="UP000236291"/>
    </source>
</evidence>
<sequence>MLGDYEIGEFKLKWAQVVDSIGLKDNNWIKETYAKRKTWATTHIHGQMFAGFRTTSRYKGLHFELGKFVNSRYNLSDFLLHFHRCLNYMRCKEVFTREIFGKLQIIIQRSSSMTINGFKETRGYKIYELTKYRKPEKVWRVSFNRDGDILKCSCQRMESFGIP</sequence>
<reference evidence="1 2" key="1">
    <citation type="journal article" date="2014" name="Am. J. Bot.">
        <title>Genome assembly and annotation for red clover (Trifolium pratense; Fabaceae).</title>
        <authorList>
            <person name="Istvanek J."/>
            <person name="Jaros M."/>
            <person name="Krenek A."/>
            <person name="Repkova J."/>
        </authorList>
    </citation>
    <scope>NUCLEOTIDE SEQUENCE [LARGE SCALE GENOMIC DNA]</scope>
    <source>
        <strain evidence="2">cv. Tatra</strain>
        <tissue evidence="1">Young leaves</tissue>
    </source>
</reference>
<evidence type="ECO:0000313" key="1">
    <source>
        <dbReference type="EMBL" id="PNX64610.1"/>
    </source>
</evidence>
<gene>
    <name evidence="1" type="ORF">L195_g054106</name>
</gene>
<comment type="caution">
    <text evidence="1">The sequence shown here is derived from an EMBL/GenBank/DDBJ whole genome shotgun (WGS) entry which is preliminary data.</text>
</comment>
<evidence type="ECO:0008006" key="3">
    <source>
        <dbReference type="Google" id="ProtNLM"/>
    </source>
</evidence>
<dbReference type="AlphaFoldDB" id="A0A2K3KE97"/>
<name>A0A2K3KE97_TRIPR</name>
<protein>
    <recommendedName>
        <fullName evidence="3">Protein FAR1-RELATED SEQUENCE</fullName>
    </recommendedName>
</protein>
<dbReference type="EMBL" id="ASHM01093444">
    <property type="protein sequence ID" value="PNX64610.1"/>
    <property type="molecule type" value="Genomic_DNA"/>
</dbReference>
<proteinExistence type="predicted"/>
<dbReference type="PANTHER" id="PTHR47718">
    <property type="entry name" value="OS01G0519700 PROTEIN"/>
    <property type="match status" value="1"/>
</dbReference>
<accession>A0A2K3KE97</accession>
<reference evidence="1 2" key="2">
    <citation type="journal article" date="2017" name="Front. Plant Sci.">
        <title>Gene Classification and Mining of Molecular Markers Useful in Red Clover (Trifolium pratense) Breeding.</title>
        <authorList>
            <person name="Istvanek J."/>
            <person name="Dluhosova J."/>
            <person name="Dluhos P."/>
            <person name="Patkova L."/>
            <person name="Nedelnik J."/>
            <person name="Repkova J."/>
        </authorList>
    </citation>
    <scope>NUCLEOTIDE SEQUENCE [LARGE SCALE GENOMIC DNA]</scope>
    <source>
        <strain evidence="2">cv. Tatra</strain>
        <tissue evidence="1">Young leaves</tissue>
    </source>
</reference>